<dbReference type="GO" id="GO:0005737">
    <property type="term" value="C:cytoplasm"/>
    <property type="evidence" value="ECO:0007669"/>
    <property type="project" value="UniProtKB-SubCell"/>
</dbReference>
<evidence type="ECO:0000256" key="4">
    <source>
        <dbReference type="ARBA" id="ARBA00012483"/>
    </source>
</evidence>
<comment type="caution">
    <text evidence="15">The sequence shown here is derived from an EMBL/GenBank/DDBJ whole genome shotgun (WGS) entry which is preliminary data.</text>
</comment>
<name>A0A9Q3CQG1_9BASI</name>
<keyword evidence="16" id="KW-1185">Reference proteome</keyword>
<dbReference type="InterPro" id="IPR041888">
    <property type="entry name" value="RING-HC_ZNF598/HEL2"/>
</dbReference>
<organism evidence="15 16">
    <name type="scientific">Austropuccinia psidii MF-1</name>
    <dbReference type="NCBI Taxonomy" id="1389203"/>
    <lineage>
        <taxon>Eukaryota</taxon>
        <taxon>Fungi</taxon>
        <taxon>Dikarya</taxon>
        <taxon>Basidiomycota</taxon>
        <taxon>Pucciniomycotina</taxon>
        <taxon>Pucciniomycetes</taxon>
        <taxon>Pucciniales</taxon>
        <taxon>Sphaerophragmiaceae</taxon>
        <taxon>Austropuccinia</taxon>
    </lineage>
</organism>
<keyword evidence="5" id="KW-0963">Cytoplasm</keyword>
<feature type="compositionally biased region" description="Polar residues" evidence="13">
    <location>
        <begin position="441"/>
        <end position="453"/>
    </location>
</feature>
<feature type="compositionally biased region" description="Basic residues" evidence="13">
    <location>
        <begin position="78"/>
        <end position="88"/>
    </location>
</feature>
<evidence type="ECO:0000256" key="1">
    <source>
        <dbReference type="ARBA" id="ARBA00000900"/>
    </source>
</evidence>
<reference evidence="15" key="1">
    <citation type="submission" date="2021-03" db="EMBL/GenBank/DDBJ databases">
        <title>Draft genome sequence of rust myrtle Austropuccinia psidii MF-1, a brazilian biotype.</title>
        <authorList>
            <person name="Quecine M.C."/>
            <person name="Pachon D.M.R."/>
            <person name="Bonatelli M.L."/>
            <person name="Correr F.H."/>
            <person name="Franceschini L.M."/>
            <person name="Leite T.F."/>
            <person name="Margarido G.R.A."/>
            <person name="Almeida C.A."/>
            <person name="Ferrarezi J.A."/>
            <person name="Labate C.A."/>
        </authorList>
    </citation>
    <scope>NUCLEOTIDE SEQUENCE</scope>
    <source>
        <strain evidence="15">MF-1</strain>
    </source>
</reference>
<evidence type="ECO:0000259" key="14">
    <source>
        <dbReference type="PROSITE" id="PS50089"/>
    </source>
</evidence>
<feature type="region of interest" description="Disordered" evidence="13">
    <location>
        <begin position="441"/>
        <end position="460"/>
    </location>
</feature>
<dbReference type="SMART" id="SM00355">
    <property type="entry name" value="ZnF_C2H2"/>
    <property type="match status" value="4"/>
</dbReference>
<protein>
    <recommendedName>
        <fullName evidence="4">RING-type E3 ubiquitin transferase</fullName>
        <ecNumber evidence="4">2.3.2.27</ecNumber>
    </recommendedName>
</protein>
<dbReference type="AlphaFoldDB" id="A0A9Q3CQG1"/>
<keyword evidence="9 12" id="KW-0863">Zinc-finger</keyword>
<evidence type="ECO:0000256" key="7">
    <source>
        <dbReference type="ARBA" id="ARBA00022679"/>
    </source>
</evidence>
<dbReference type="InterPro" id="IPR057634">
    <property type="entry name" value="PAH_ZNF598/HEL2"/>
</dbReference>
<dbReference type="EC" id="2.3.2.27" evidence="4"/>
<dbReference type="GO" id="GO:0072344">
    <property type="term" value="P:rescue of stalled ribosome"/>
    <property type="evidence" value="ECO:0007669"/>
    <property type="project" value="InterPro"/>
</dbReference>
<evidence type="ECO:0000256" key="5">
    <source>
        <dbReference type="ARBA" id="ARBA00022490"/>
    </source>
</evidence>
<feature type="compositionally biased region" description="Basic and acidic residues" evidence="13">
    <location>
        <begin position="68"/>
        <end position="77"/>
    </location>
</feature>
<dbReference type="PROSITE" id="PS50089">
    <property type="entry name" value="ZF_RING_2"/>
    <property type="match status" value="1"/>
</dbReference>
<proteinExistence type="inferred from homology"/>
<feature type="compositionally biased region" description="Polar residues" evidence="13">
    <location>
        <begin position="89"/>
        <end position="113"/>
    </location>
</feature>
<dbReference type="Pfam" id="PF25447">
    <property type="entry name" value="RING_ZNF598"/>
    <property type="match status" value="1"/>
</dbReference>
<feature type="region of interest" description="Disordered" evidence="13">
    <location>
        <begin position="1"/>
        <end position="137"/>
    </location>
</feature>
<evidence type="ECO:0000256" key="9">
    <source>
        <dbReference type="ARBA" id="ARBA00022771"/>
    </source>
</evidence>
<comment type="catalytic activity">
    <reaction evidence="1">
        <text>S-ubiquitinyl-[E2 ubiquitin-conjugating enzyme]-L-cysteine + [acceptor protein]-L-lysine = [E2 ubiquitin-conjugating enzyme]-L-cysteine + N(6)-ubiquitinyl-[acceptor protein]-L-lysine.</text>
        <dbReference type="EC" id="2.3.2.27"/>
    </reaction>
</comment>
<feature type="region of interest" description="Disordered" evidence="13">
    <location>
        <begin position="702"/>
        <end position="755"/>
    </location>
</feature>
<evidence type="ECO:0000313" key="15">
    <source>
        <dbReference type="EMBL" id="MBW0488178.1"/>
    </source>
</evidence>
<keyword evidence="6" id="KW-0597">Phosphoprotein</keyword>
<dbReference type="SUPFAM" id="SSF57850">
    <property type="entry name" value="RING/U-box"/>
    <property type="match status" value="1"/>
</dbReference>
<keyword evidence="7" id="KW-0808">Transferase</keyword>
<feature type="compositionally biased region" description="Polar residues" evidence="13">
    <location>
        <begin position="717"/>
        <end position="751"/>
    </location>
</feature>
<dbReference type="Pfam" id="PF23230">
    <property type="entry name" value="zf-C2H2_13"/>
    <property type="match status" value="1"/>
</dbReference>
<evidence type="ECO:0000313" key="16">
    <source>
        <dbReference type="Proteomes" id="UP000765509"/>
    </source>
</evidence>
<evidence type="ECO:0000256" key="11">
    <source>
        <dbReference type="ARBA" id="ARBA00035113"/>
    </source>
</evidence>
<dbReference type="PANTHER" id="PTHR22938:SF0">
    <property type="entry name" value="E3 UBIQUITIN-PROTEIN LIGASE ZNF598"/>
    <property type="match status" value="1"/>
</dbReference>
<sequence>MTKQSKSSQGSPQKANNQHQYKKSRFGKQFGALLTSEDGQPQSQSSSLPLSPSIPHSMVQDQSLNHDNAQEKEDSKSNNRKKNKKGCSRQKSNQCNKPECDLNSSNKSQPANSKQCAKKKAQAQSHLDNRSSVNAQIEDDNDNPDICLICAEPIKLYALGVCSHRTCHVCMIRMRALYKNWDCTLCKTNLPEVIFTTDPSAPYSSYDLSKLTYKDPHLSIACETFEQLDQLLSFLKFNCPHPDCSCILASWKALKSHTISAHGLQICNLCSSNKKIFAHEHNLFTNKALATHMNQGSVGIGVGLLGSKDSGSDESCCVKDGFKGHPKCGFCNIYFFDDDQLHRHCREKHEQCFICVQNGVGRWQYYLDYNHLENHFLSDHYLCNQSSCLTARFVVYPTALELQAHQIEAHGIELSNKAMKDARKIQTHFVYAGVNDPQSMQALQRQDQTTHQQRVAKGPRVMNIAPTTSVANASNLSNANRTVPGLGSSRANLNNNNNTKKPDKGKSQAQQPENSKLPLFLNLINLNEISGSSSSNKDSNVLQHVAFIESVRAAVNGVETKVASFKVAARTFYNNEMSAPDFIDTLCSIFDRRSDIIESILNDLLGLLDMDSARKTELLEKWFDLDLEQSQFPSLDGRTSNVSGAAAKRPNTVASKAASWARRTAVPVDTFDANYPQLVGGSSKTQINPGSSGLATRTVKVGPSAAPWCSGGKVKNGGTSSSPSVPSATQASSIKPTTSQNMSTKGSLTSRSNKDTFPALHTSACVERPAPMADMSTRFKNALTSPRNVANGSNGHASSWVTNEISQPTSSNNKRAPKLILFSNSRDARI</sequence>
<dbReference type="Pfam" id="PF23202">
    <property type="entry name" value="PAH_ZNF598"/>
    <property type="match status" value="1"/>
</dbReference>
<dbReference type="InterPro" id="IPR001841">
    <property type="entry name" value="Znf_RING"/>
</dbReference>
<comment type="subcellular location">
    <subcellularLocation>
        <location evidence="2">Cytoplasm</location>
    </subcellularLocation>
</comment>
<comment type="pathway">
    <text evidence="3">Protein modification; protein ubiquitination.</text>
</comment>
<feature type="region of interest" description="Disordered" evidence="13">
    <location>
        <begin position="805"/>
        <end position="830"/>
    </location>
</feature>
<comment type="similarity">
    <text evidence="11">Belongs to the ZNF598/HEL2 family.</text>
</comment>
<feature type="region of interest" description="Disordered" evidence="13">
    <location>
        <begin position="474"/>
        <end position="512"/>
    </location>
</feature>
<dbReference type="CDD" id="cd16615">
    <property type="entry name" value="RING-HC_ZNF598"/>
    <property type="match status" value="1"/>
</dbReference>
<keyword evidence="8" id="KW-0479">Metal-binding</keyword>
<dbReference type="Proteomes" id="UP000765509">
    <property type="component" value="Unassembled WGS sequence"/>
</dbReference>
<dbReference type="EMBL" id="AVOT02009476">
    <property type="protein sequence ID" value="MBW0488178.1"/>
    <property type="molecule type" value="Genomic_DNA"/>
</dbReference>
<dbReference type="PANTHER" id="PTHR22938">
    <property type="entry name" value="ZINC FINGER PROTEIN 598"/>
    <property type="match status" value="1"/>
</dbReference>
<evidence type="ECO:0000256" key="6">
    <source>
        <dbReference type="ARBA" id="ARBA00022553"/>
    </source>
</evidence>
<evidence type="ECO:0000256" key="2">
    <source>
        <dbReference type="ARBA" id="ARBA00004496"/>
    </source>
</evidence>
<dbReference type="OrthoDB" id="3838338at2759"/>
<feature type="domain" description="RING-type" evidence="14">
    <location>
        <begin position="147"/>
        <end position="187"/>
    </location>
</feature>
<dbReference type="GO" id="GO:0061630">
    <property type="term" value="F:ubiquitin protein ligase activity"/>
    <property type="evidence" value="ECO:0007669"/>
    <property type="project" value="UniProtKB-EC"/>
</dbReference>
<feature type="compositionally biased region" description="Low complexity" evidence="13">
    <location>
        <begin position="40"/>
        <end position="53"/>
    </location>
</feature>
<feature type="compositionally biased region" description="Polar residues" evidence="13">
    <location>
        <begin position="805"/>
        <end position="814"/>
    </location>
</feature>
<gene>
    <name evidence="15" type="ORF">O181_027893</name>
</gene>
<evidence type="ECO:0000256" key="8">
    <source>
        <dbReference type="ARBA" id="ARBA00022723"/>
    </source>
</evidence>
<dbReference type="GO" id="GO:0043022">
    <property type="term" value="F:ribosome binding"/>
    <property type="evidence" value="ECO:0007669"/>
    <property type="project" value="TreeGrafter"/>
</dbReference>
<accession>A0A9Q3CQG1</accession>
<evidence type="ECO:0000256" key="12">
    <source>
        <dbReference type="PROSITE-ProRule" id="PRU00175"/>
    </source>
</evidence>
<evidence type="ECO:0000256" key="3">
    <source>
        <dbReference type="ARBA" id="ARBA00004906"/>
    </source>
</evidence>
<keyword evidence="10" id="KW-0862">Zinc</keyword>
<dbReference type="InterPro" id="IPR056437">
    <property type="entry name" value="Znf-C2H2_ZNF598/HEL2"/>
</dbReference>
<evidence type="ECO:0000256" key="10">
    <source>
        <dbReference type="ARBA" id="ARBA00022833"/>
    </source>
</evidence>
<dbReference type="InterPro" id="IPR013087">
    <property type="entry name" value="Znf_C2H2_type"/>
</dbReference>
<dbReference type="InterPro" id="IPR044288">
    <property type="entry name" value="ZNF598/HEL2"/>
</dbReference>
<dbReference type="GO" id="GO:0016567">
    <property type="term" value="P:protein ubiquitination"/>
    <property type="evidence" value="ECO:0007669"/>
    <property type="project" value="TreeGrafter"/>
</dbReference>
<feature type="compositionally biased region" description="Low complexity" evidence="13">
    <location>
        <begin position="1"/>
        <end position="14"/>
    </location>
</feature>
<dbReference type="GO" id="GO:0008270">
    <property type="term" value="F:zinc ion binding"/>
    <property type="evidence" value="ECO:0007669"/>
    <property type="project" value="UniProtKB-KW"/>
</dbReference>
<dbReference type="PROSITE" id="PS00028">
    <property type="entry name" value="ZINC_FINGER_C2H2_1"/>
    <property type="match status" value="1"/>
</dbReference>
<evidence type="ECO:0000256" key="13">
    <source>
        <dbReference type="SAM" id="MobiDB-lite"/>
    </source>
</evidence>